<dbReference type="RefSeq" id="WP_005112765.1">
    <property type="nucleotide sequence ID" value="NZ_AP028613.1"/>
</dbReference>
<sequence length="166" mass="17950">MDNYMLRTVISGSYGKHFGQMIAIKKFLQGREIIVQAPVSEGIVDGTQDTFILLDEDPVTDPRTLQDSVFAKIRSSTFLVVANVGGYLGRAAVLEMGYAVACGVQILTLEPVEDPNLGVYCRLLTDVFPDWATRHEVPALAANSAPTRSVHEAELISAGNPSAQGR</sequence>
<dbReference type="AlphaFoldDB" id="A0AB74FFP6"/>
<gene>
    <name evidence="1" type="ORF">SAMEA2152244_03569</name>
</gene>
<protein>
    <submittedName>
        <fullName evidence="1">Uncharacterized protein</fullName>
    </submittedName>
</protein>
<dbReference type="Proteomes" id="UP000184831">
    <property type="component" value="Unassembled WGS sequence"/>
</dbReference>
<proteinExistence type="predicted"/>
<dbReference type="EMBL" id="FSQE01000007">
    <property type="protein sequence ID" value="SIN23921.1"/>
    <property type="molecule type" value="Genomic_DNA"/>
</dbReference>
<accession>A0AB74FFP6</accession>
<name>A0AB74FFP6_9MYCO</name>
<organism evidence="1 2">
    <name type="scientific">Mycobacteroides abscessus subsp. abscessus</name>
    <dbReference type="NCBI Taxonomy" id="1185650"/>
    <lineage>
        <taxon>Bacteria</taxon>
        <taxon>Bacillati</taxon>
        <taxon>Actinomycetota</taxon>
        <taxon>Actinomycetes</taxon>
        <taxon>Mycobacteriales</taxon>
        <taxon>Mycobacteriaceae</taxon>
        <taxon>Mycobacteroides</taxon>
        <taxon>Mycobacteroides abscessus</taxon>
    </lineage>
</organism>
<evidence type="ECO:0000313" key="1">
    <source>
        <dbReference type="EMBL" id="SIN23921.1"/>
    </source>
</evidence>
<dbReference type="GeneID" id="93381822"/>
<comment type="caution">
    <text evidence="1">The sequence shown here is derived from an EMBL/GenBank/DDBJ whole genome shotgun (WGS) entry which is preliminary data.</text>
</comment>
<reference evidence="1 2" key="1">
    <citation type="submission" date="2016-11" db="EMBL/GenBank/DDBJ databases">
        <authorList>
            <consortium name="Pathogen Informatics"/>
        </authorList>
    </citation>
    <scope>NUCLEOTIDE SEQUENCE [LARGE SCALE GENOMIC DNA]</scope>
    <source>
        <strain evidence="1 2">696</strain>
    </source>
</reference>
<evidence type="ECO:0000313" key="2">
    <source>
        <dbReference type="Proteomes" id="UP000184831"/>
    </source>
</evidence>